<dbReference type="GO" id="GO:0016798">
    <property type="term" value="F:hydrolase activity, acting on glycosyl bonds"/>
    <property type="evidence" value="ECO:0007669"/>
    <property type="project" value="UniProtKB-KW"/>
</dbReference>
<dbReference type="PROSITE" id="PS51257">
    <property type="entry name" value="PROKAR_LIPOPROTEIN"/>
    <property type="match status" value="1"/>
</dbReference>
<dbReference type="InterPro" id="IPR018711">
    <property type="entry name" value="NAGPA"/>
</dbReference>
<evidence type="ECO:0000313" key="5">
    <source>
        <dbReference type="Proteomes" id="UP001335183"/>
    </source>
</evidence>
<keyword evidence="4" id="KW-0326">Glycosidase</keyword>
<dbReference type="Pfam" id="PF09992">
    <property type="entry name" value="NAGPA"/>
    <property type="match status" value="1"/>
</dbReference>
<evidence type="ECO:0000259" key="3">
    <source>
        <dbReference type="Pfam" id="PF09992"/>
    </source>
</evidence>
<keyword evidence="4" id="KW-0378">Hydrolase</keyword>
<proteinExistence type="predicted"/>
<feature type="region of interest" description="Disordered" evidence="1">
    <location>
        <begin position="36"/>
        <end position="58"/>
    </location>
</feature>
<dbReference type="EMBL" id="CP144918">
    <property type="protein sequence ID" value="WWA47306.1"/>
    <property type="molecule type" value="Genomic_DNA"/>
</dbReference>
<keyword evidence="2" id="KW-0732">Signal</keyword>
<organism evidence="4 5">
    <name type="scientific">Pelagerythrobacter marensis</name>
    <dbReference type="NCBI Taxonomy" id="543877"/>
    <lineage>
        <taxon>Bacteria</taxon>
        <taxon>Pseudomonadati</taxon>
        <taxon>Pseudomonadota</taxon>
        <taxon>Alphaproteobacteria</taxon>
        <taxon>Sphingomonadales</taxon>
        <taxon>Erythrobacteraceae</taxon>
        <taxon>Pelagerythrobacter</taxon>
    </lineage>
</organism>
<name>A0ABZ2D311_9SPHN</name>
<feature type="domain" description="Phosphodiester glycosidase" evidence="3">
    <location>
        <begin position="115"/>
        <end position="260"/>
    </location>
</feature>
<protein>
    <submittedName>
        <fullName evidence="4">Phosphodiester glycosidase family protein</fullName>
    </submittedName>
</protein>
<gene>
    <name evidence="4" type="ORF">V5F89_13765</name>
</gene>
<evidence type="ECO:0000256" key="1">
    <source>
        <dbReference type="SAM" id="MobiDB-lite"/>
    </source>
</evidence>
<reference evidence="4 5" key="1">
    <citation type="submission" date="2024-02" db="EMBL/GenBank/DDBJ databases">
        <title>The whole genome sequence of five bacterial samples isolated from Abu Dhabi Sabkha-shore region.</title>
        <authorList>
            <person name="Sudalaimuthuasari N."/>
            <person name="Sarfraz B."/>
            <person name="Tuyisabe J.D."/>
            <person name="Mugisha Ntwali L.D.M."/>
            <person name="Ali A.I.A.A."/>
            <person name="Almansoori S.Z.A."/>
            <person name="Alajami H.S.A."/>
            <person name="Almeqbaali A.A.S."/>
            <person name="Kundu B."/>
            <person name="Saeed E.E."/>
            <person name="Sukumarinath V."/>
            <person name="Mishra A.K."/>
            <person name="Hazzouri K.M."/>
            <person name="Almaskari R."/>
            <person name="Sharma A.K."/>
            <person name="Amiri K.M.A."/>
        </authorList>
    </citation>
    <scope>NUCLEOTIDE SEQUENCE [LARGE SCALE GENOMIC DNA]</scope>
    <source>
        <strain evidence="5">kcgeb_sd</strain>
    </source>
</reference>
<evidence type="ECO:0000313" key="4">
    <source>
        <dbReference type="EMBL" id="WWA47306.1"/>
    </source>
</evidence>
<dbReference type="RefSeq" id="WP_338446196.1">
    <property type="nucleotide sequence ID" value="NZ_CP144918.1"/>
</dbReference>
<evidence type="ECO:0000256" key="2">
    <source>
        <dbReference type="SAM" id="SignalP"/>
    </source>
</evidence>
<keyword evidence="5" id="KW-1185">Reference proteome</keyword>
<dbReference type="Proteomes" id="UP001335183">
    <property type="component" value="Chromosome"/>
</dbReference>
<sequence>MKRPSLFGLAACAAIALSACGQEPAGEPVVRTEIGSGVAESDTKPAPAVDPSPSPTPTVASACRSATFEGATFTHCLADPAKHRIVTALGPAGGAPYRSFAKLAAARNADAPAVAFAMNGGMYDGEGKPIGYYVENGDRLEELNRAEGPGNFHMKPNGVFYGTGGTWRIRTADDFYANVSQRPQFGTQSGPMLVIGGKLHPKIAEDGPSKAIRNGVGIDSAGRAHFVISQGPISFGVLARYFRDELKTPNALFLDGNVSALWDPARGRMDSGARFGPMLVIEEKETR</sequence>
<accession>A0ABZ2D311</accession>
<feature type="chain" id="PRO_5046449424" evidence="2">
    <location>
        <begin position="22"/>
        <end position="287"/>
    </location>
</feature>
<feature type="signal peptide" evidence="2">
    <location>
        <begin position="1"/>
        <end position="21"/>
    </location>
</feature>